<protein>
    <submittedName>
        <fullName evidence="12">Alpha-N-acetylneuraminide alpha-2,8-sialyltransferase-like</fullName>
    </submittedName>
</protein>
<organism evidence="11 12">
    <name type="scientific">Saccoglossus kowalevskii</name>
    <name type="common">Acorn worm</name>
    <dbReference type="NCBI Taxonomy" id="10224"/>
    <lineage>
        <taxon>Eukaryota</taxon>
        <taxon>Metazoa</taxon>
        <taxon>Hemichordata</taxon>
        <taxon>Enteropneusta</taxon>
        <taxon>Harrimaniidae</taxon>
        <taxon>Saccoglossus</taxon>
    </lineage>
</organism>
<dbReference type="PANTHER" id="PTHR11987:SF53">
    <property type="entry name" value="ALPHA-2,8-SIALYLTRANSFERASE 8F-LIKE"/>
    <property type="match status" value="1"/>
</dbReference>
<keyword evidence="10" id="KW-0325">Glycoprotein</keyword>
<keyword evidence="4" id="KW-0808">Transferase</keyword>
<name>A0ABM0MC08_SACKO</name>
<evidence type="ECO:0000313" key="12">
    <source>
        <dbReference type="RefSeq" id="XP_006817549.1"/>
    </source>
</evidence>
<evidence type="ECO:0000256" key="10">
    <source>
        <dbReference type="ARBA" id="ARBA00023180"/>
    </source>
</evidence>
<evidence type="ECO:0000256" key="5">
    <source>
        <dbReference type="ARBA" id="ARBA00022692"/>
    </source>
</evidence>
<keyword evidence="3" id="KW-0328">Glycosyltransferase</keyword>
<proteinExistence type="inferred from homology"/>
<evidence type="ECO:0000256" key="8">
    <source>
        <dbReference type="ARBA" id="ARBA00023034"/>
    </source>
</evidence>
<gene>
    <name evidence="12" type="primary">LOC102802934</name>
</gene>
<keyword evidence="11" id="KW-1185">Reference proteome</keyword>
<dbReference type="RefSeq" id="XP_006817549.1">
    <property type="nucleotide sequence ID" value="XM_006817486.1"/>
</dbReference>
<keyword evidence="5" id="KW-0812">Transmembrane</keyword>
<keyword evidence="6" id="KW-0735">Signal-anchor</keyword>
<evidence type="ECO:0000256" key="2">
    <source>
        <dbReference type="ARBA" id="ARBA00006003"/>
    </source>
</evidence>
<evidence type="ECO:0000313" key="11">
    <source>
        <dbReference type="Proteomes" id="UP000694865"/>
    </source>
</evidence>
<evidence type="ECO:0000256" key="3">
    <source>
        <dbReference type="ARBA" id="ARBA00022676"/>
    </source>
</evidence>
<keyword evidence="9" id="KW-0472">Membrane</keyword>
<dbReference type="GeneID" id="102802934"/>
<dbReference type="CDD" id="cd23963">
    <property type="entry name" value="GT29_ST8SIA"/>
    <property type="match status" value="1"/>
</dbReference>
<dbReference type="Gene3D" id="3.90.1480.20">
    <property type="entry name" value="Glycosyl transferase family 29"/>
    <property type="match status" value="1"/>
</dbReference>
<evidence type="ECO:0000256" key="9">
    <source>
        <dbReference type="ARBA" id="ARBA00023136"/>
    </source>
</evidence>
<evidence type="ECO:0000256" key="1">
    <source>
        <dbReference type="ARBA" id="ARBA00004323"/>
    </source>
</evidence>
<dbReference type="PANTHER" id="PTHR11987">
    <property type="entry name" value="ALPHA-2,8-SIALYLTRANSFERASE"/>
    <property type="match status" value="1"/>
</dbReference>
<dbReference type="Pfam" id="PF00777">
    <property type="entry name" value="Glyco_transf_29"/>
    <property type="match status" value="1"/>
</dbReference>
<sequence>MEDAVRCVKNWQFNKTLLYQTRSKLYSHLQKQHFSSERKYQGFIDSFVNKFDEDTSKYRRCSVVGNGGILKNSGCGEEIDKADYIFRANLPYISNFSDDVGKKSNFTTFNPSMIHRRYHNNLDAFKKDLHVYNGYLMFSGPAEDEFVSYVHKNTKLIDMEFEKNYLSAIEHFWESKRFVSVTTGMLMFNLALTYCEEIHLFGFWPFTTDVNGNYVPYHYAEDTPKTWIVVVKHSMPSEFLKLKELHVNGVLRLHIGKC</sequence>
<dbReference type="InterPro" id="IPR001675">
    <property type="entry name" value="Glyco_trans_29"/>
</dbReference>
<accession>A0ABM0MC08</accession>
<comment type="similarity">
    <text evidence="2">Belongs to the glycosyltransferase 29 family.</text>
</comment>
<evidence type="ECO:0000256" key="4">
    <source>
        <dbReference type="ARBA" id="ARBA00022679"/>
    </source>
</evidence>
<dbReference type="InterPro" id="IPR038578">
    <property type="entry name" value="GT29-like_sf"/>
</dbReference>
<evidence type="ECO:0000256" key="6">
    <source>
        <dbReference type="ARBA" id="ARBA00022968"/>
    </source>
</evidence>
<dbReference type="Proteomes" id="UP000694865">
    <property type="component" value="Unplaced"/>
</dbReference>
<keyword evidence="7" id="KW-1133">Transmembrane helix</keyword>
<keyword evidence="8" id="KW-0333">Golgi apparatus</keyword>
<dbReference type="InterPro" id="IPR050943">
    <property type="entry name" value="Glycosyltr_29_Sialyltrsf"/>
</dbReference>
<evidence type="ECO:0000256" key="7">
    <source>
        <dbReference type="ARBA" id="ARBA00022989"/>
    </source>
</evidence>
<reference evidence="12" key="1">
    <citation type="submission" date="2025-08" db="UniProtKB">
        <authorList>
            <consortium name="RefSeq"/>
        </authorList>
    </citation>
    <scope>IDENTIFICATION</scope>
    <source>
        <tissue evidence="12">Testes</tissue>
    </source>
</reference>
<comment type="subcellular location">
    <subcellularLocation>
        <location evidence="1">Golgi apparatus membrane</location>
        <topology evidence="1">Single-pass type II membrane protein</topology>
    </subcellularLocation>
</comment>